<feature type="domain" description="Calcineurin-like phosphoesterase" evidence="1">
    <location>
        <begin position="5"/>
        <end position="141"/>
    </location>
</feature>
<evidence type="ECO:0000313" key="2">
    <source>
        <dbReference type="EMBL" id="AII28026.1"/>
    </source>
</evidence>
<dbReference type="GO" id="GO:0016787">
    <property type="term" value="F:hydrolase activity"/>
    <property type="evidence" value="ECO:0007669"/>
    <property type="project" value="InterPro"/>
</dbReference>
<accession>A0A076G7D9</accession>
<evidence type="ECO:0000313" key="3">
    <source>
        <dbReference type="Proteomes" id="UP000028664"/>
    </source>
</evidence>
<dbReference type="RefSeq" id="YP_009056394.1">
    <property type="nucleotide sequence ID" value="NC_024792.1"/>
</dbReference>
<sequence length="198" mass="23088">MSVMGIYFTSDSHFWHKNILDFEKRPYSSVEEMNEGMIQTWNNNIGDNDVVYHLGDFSLTNYENTVDVLSRLNGKIVLIKGNHDKSKHYKKIGKLGLLHDYHEVGTYMKCDKQQMWLTHFPMDIGIRPLKWSIHGHIHSEESYAPNHINVGVDSPWLQDREFGVPVSLEELMEHIKKVSEEELSQALYEATNIRREQG</sequence>
<proteinExistence type="predicted"/>
<organism evidence="2 3">
    <name type="scientific">Bacillus phage Bobb</name>
    <dbReference type="NCBI Taxonomy" id="1527469"/>
    <lineage>
        <taxon>Viruses</taxon>
        <taxon>Duplodnaviria</taxon>
        <taxon>Heunggongvirae</taxon>
        <taxon>Uroviricota</taxon>
        <taxon>Caudoviricetes</taxon>
        <taxon>Herelleviridae</taxon>
        <taxon>Bastillevirinae</taxon>
        <taxon>Agatevirus</taxon>
        <taxon>Agatevirus bobb</taxon>
    </lineage>
</organism>
<dbReference type="OrthoDB" id="19076at10239"/>
<dbReference type="InterPro" id="IPR004843">
    <property type="entry name" value="Calcineurin-like_PHP"/>
</dbReference>
<dbReference type="Pfam" id="PF00149">
    <property type="entry name" value="Metallophos"/>
    <property type="match status" value="1"/>
</dbReference>
<evidence type="ECO:0000259" key="1">
    <source>
        <dbReference type="Pfam" id="PF00149"/>
    </source>
</evidence>
<dbReference type="InterPro" id="IPR029052">
    <property type="entry name" value="Metallo-depent_PP-like"/>
</dbReference>
<keyword evidence="3" id="KW-1185">Reference proteome</keyword>
<name>A0A076G7D9_9CAUD</name>
<protein>
    <submittedName>
        <fullName evidence="2">Metallo-dependent phosphatase 1</fullName>
    </submittedName>
</protein>
<dbReference type="GeneID" id="20283412"/>
<dbReference type="KEGG" id="vg:20283412"/>
<dbReference type="SUPFAM" id="SSF56300">
    <property type="entry name" value="Metallo-dependent phosphatases"/>
    <property type="match status" value="1"/>
</dbReference>
<dbReference type="Proteomes" id="UP000028664">
    <property type="component" value="Segment"/>
</dbReference>
<dbReference type="EMBL" id="KM051843">
    <property type="protein sequence ID" value="AII28026.1"/>
    <property type="molecule type" value="Genomic_DNA"/>
</dbReference>
<dbReference type="Gene3D" id="3.60.21.10">
    <property type="match status" value="1"/>
</dbReference>
<reference evidence="2 3" key="1">
    <citation type="submission" date="2014-06" db="EMBL/GenBank/DDBJ databases">
        <title>Bioinformatic genomic analysis of Bacillus phage Bobb.</title>
        <authorList>
            <person name="Lewis H.M.N."/>
            <person name="Temple L."/>
            <person name="Barth R.N."/>
            <person name="Bowles K.M."/>
            <person name="Churchin D.I."/>
            <person name="Scott-Croshaw C."/>
            <person name="Glasgow G.H."/>
            <person name="Gloe M.W."/>
            <person name="McGough T.M."/>
            <person name="Nutbrown S.A."/>
            <person name="Romulus S.R."/>
            <person name="Sanders K.A.M."/>
            <person name="Diachok C.R."/>
            <person name="Serigano J.P."/>
            <person name="Shin D."/>
            <person name="Suresh M.H."/>
            <person name="Conner A.R.N."/>
            <person name="Korba R.M."/>
            <person name="Livermore R.J."/>
            <person name="Rohlf M.B."/>
            <person name="Utterback S.D."/>
            <person name="Wilson V.E."/>
        </authorList>
    </citation>
    <scope>NUCLEOTIDE SEQUENCE [LARGE SCALE GENOMIC DNA]</scope>
</reference>